<comment type="cofactor">
    <cofactor evidence="6">
        <name>FAD</name>
        <dbReference type="ChEBI" id="CHEBI:57692"/>
    </cofactor>
    <text evidence="6">Binds 1 FAD per subunit.</text>
</comment>
<dbReference type="InterPro" id="IPR004099">
    <property type="entry name" value="Pyr_nucl-diS_OxRdtase_dimer"/>
</dbReference>
<dbReference type="GO" id="GO:0050660">
    <property type="term" value="F:flavin adenine dinucleotide binding"/>
    <property type="evidence" value="ECO:0007669"/>
    <property type="project" value="TreeGrafter"/>
</dbReference>
<dbReference type="PRINTS" id="PR00368">
    <property type="entry name" value="FADPNR"/>
</dbReference>
<name>A0A1M6JF40_9FIRM</name>
<feature type="domain" description="Pyridine nucleotide-disulphide oxidoreductase dimerisation" evidence="8">
    <location>
        <begin position="342"/>
        <end position="449"/>
    </location>
</feature>
<evidence type="ECO:0000256" key="4">
    <source>
        <dbReference type="ARBA" id="ARBA00023002"/>
    </source>
</evidence>
<dbReference type="AlphaFoldDB" id="A0A1M6JF40"/>
<sequence>MKKYDHIMIGFGKGSKTLAGALASRGENVAIIEKSEKMFGGTCINVACIPTKFLENQARISKQSGGSQEEKSARYKKAIQDKRELTARLREKNYQKGISQGVDVILGKAAFLDSHQIQVTNQQESFVLYGEHIYINTGAAPFIPEIEGIKASEHVYTSETMMELEELPKELVIIGGGYIGLEFASYYTNFGSKVTIIQDGNRFIPREDEEIAQVVYQNLTDRGIDILFETQVQSIADEGGSAIVSIRNKQGETTLRAEAVLVATGRRPNIKSLNLANAGVEVTERGAVSVNEYLQTSMPHIWAMGDVTGGLQFTYISLDDSRIVKSQLLGDGSRSTKNRGEVPYTVFLDPPLSRVGLTEKQALDKGCAIKTAKLPVMAIPKAQVLQKPEGMMKVIVEQDTDRILGAHLFAVESYELINLIKLAMDQNIPYQVLRDSIYTHPTMSESLNDLFGMIS</sequence>
<dbReference type="STRING" id="1121950.SAMN02745243_00620"/>
<feature type="binding site" evidence="6">
    <location>
        <position position="52"/>
    </location>
    <ligand>
        <name>FAD</name>
        <dbReference type="ChEBI" id="CHEBI:57692"/>
    </ligand>
</feature>
<keyword evidence="11" id="KW-1185">Reference proteome</keyword>
<evidence type="ECO:0000256" key="2">
    <source>
        <dbReference type="ARBA" id="ARBA00022630"/>
    </source>
</evidence>
<dbReference type="SUPFAM" id="SSF55424">
    <property type="entry name" value="FAD/NAD-linked reductases, dimerisation (C-terminal) domain"/>
    <property type="match status" value="1"/>
</dbReference>
<dbReference type="OrthoDB" id="9807946at2"/>
<dbReference type="Gene3D" id="3.30.390.30">
    <property type="match status" value="1"/>
</dbReference>
<dbReference type="Proteomes" id="UP000184301">
    <property type="component" value="Unassembled WGS sequence"/>
</dbReference>
<keyword evidence="6" id="KW-0520">NAD</keyword>
<reference evidence="10 11" key="1">
    <citation type="submission" date="2016-11" db="EMBL/GenBank/DDBJ databases">
        <authorList>
            <person name="Jaros S."/>
            <person name="Januszkiewicz K."/>
            <person name="Wedrychowicz H."/>
        </authorList>
    </citation>
    <scope>NUCLEOTIDE SEQUENCE [LARGE SCALE GENOMIC DNA]</scope>
    <source>
        <strain evidence="10 11">DSM 15480</strain>
    </source>
</reference>
<evidence type="ECO:0000259" key="8">
    <source>
        <dbReference type="Pfam" id="PF02852"/>
    </source>
</evidence>
<organism evidence="10 11">
    <name type="scientific">Hespellia stercorisuis DSM 15480</name>
    <dbReference type="NCBI Taxonomy" id="1121950"/>
    <lineage>
        <taxon>Bacteria</taxon>
        <taxon>Bacillati</taxon>
        <taxon>Bacillota</taxon>
        <taxon>Clostridia</taxon>
        <taxon>Lachnospirales</taxon>
        <taxon>Lachnospiraceae</taxon>
        <taxon>Hespellia</taxon>
    </lineage>
</organism>
<dbReference type="RefSeq" id="WP_073104868.1">
    <property type="nucleotide sequence ID" value="NZ_FQZY01000009.1"/>
</dbReference>
<protein>
    <submittedName>
        <fullName evidence="10">Pyruvate/2-oxoglutarate dehydrogenase complex, dihydrolipoamide dehydrogenase (E3) component</fullName>
    </submittedName>
</protein>
<dbReference type="PRINTS" id="PR00411">
    <property type="entry name" value="PNDRDTASEI"/>
</dbReference>
<evidence type="ECO:0000313" key="11">
    <source>
        <dbReference type="Proteomes" id="UP000184301"/>
    </source>
</evidence>
<feature type="binding site" evidence="6">
    <location>
        <position position="265"/>
    </location>
    <ligand>
        <name>NAD(+)</name>
        <dbReference type="ChEBI" id="CHEBI:57540"/>
    </ligand>
</feature>
<dbReference type="PANTHER" id="PTHR43014:SF4">
    <property type="entry name" value="PYRIDINE NUCLEOTIDE-DISULFIDE OXIDOREDUCTASE RCLA-RELATED"/>
    <property type="match status" value="1"/>
</dbReference>
<gene>
    <name evidence="10" type="ORF">SAMN02745243_00620</name>
</gene>
<dbReference type="EMBL" id="FQZY01000009">
    <property type="protein sequence ID" value="SHJ45313.1"/>
    <property type="molecule type" value="Genomic_DNA"/>
</dbReference>
<evidence type="ECO:0000256" key="3">
    <source>
        <dbReference type="ARBA" id="ARBA00022827"/>
    </source>
</evidence>
<dbReference type="InterPro" id="IPR036188">
    <property type="entry name" value="FAD/NAD-bd_sf"/>
</dbReference>
<dbReference type="PANTHER" id="PTHR43014">
    <property type="entry name" value="MERCURIC REDUCTASE"/>
    <property type="match status" value="1"/>
</dbReference>
<keyword evidence="10" id="KW-0670">Pyruvate</keyword>
<keyword evidence="6" id="KW-0547">Nucleotide-binding</keyword>
<keyword evidence="4" id="KW-0560">Oxidoreductase</keyword>
<keyword evidence="2" id="KW-0285">Flavoprotein</keyword>
<evidence type="ECO:0000256" key="6">
    <source>
        <dbReference type="PIRSR" id="PIRSR000350-3"/>
    </source>
</evidence>
<keyword evidence="3 6" id="KW-0274">FAD</keyword>
<dbReference type="InterPro" id="IPR001100">
    <property type="entry name" value="Pyr_nuc-diS_OxRdtase"/>
</dbReference>
<comment type="similarity">
    <text evidence="1">Belongs to the class-I pyridine nucleotide-disulfide oxidoreductase family.</text>
</comment>
<evidence type="ECO:0000256" key="7">
    <source>
        <dbReference type="PIRSR" id="PIRSR000350-4"/>
    </source>
</evidence>
<dbReference type="PIRSF" id="PIRSF000350">
    <property type="entry name" value="Mercury_reductase_MerA"/>
    <property type="match status" value="1"/>
</dbReference>
<evidence type="ECO:0000256" key="1">
    <source>
        <dbReference type="ARBA" id="ARBA00007532"/>
    </source>
</evidence>
<dbReference type="Pfam" id="PF02852">
    <property type="entry name" value="Pyr_redox_dim"/>
    <property type="match status" value="1"/>
</dbReference>
<dbReference type="Pfam" id="PF07992">
    <property type="entry name" value="Pyr_redox_2"/>
    <property type="match status" value="1"/>
</dbReference>
<evidence type="ECO:0000256" key="5">
    <source>
        <dbReference type="PIRSR" id="PIRSR000350-2"/>
    </source>
</evidence>
<feature type="disulfide bond" description="Redox-active" evidence="7">
    <location>
        <begin position="43"/>
        <end position="48"/>
    </location>
</feature>
<dbReference type="GO" id="GO:0003955">
    <property type="term" value="F:NAD(P)H dehydrogenase (quinone) activity"/>
    <property type="evidence" value="ECO:0007669"/>
    <property type="project" value="TreeGrafter"/>
</dbReference>
<accession>A0A1M6JF40</accession>
<feature type="binding site" evidence="6">
    <location>
        <position position="306"/>
    </location>
    <ligand>
        <name>FAD</name>
        <dbReference type="ChEBI" id="CHEBI:57692"/>
    </ligand>
</feature>
<dbReference type="InterPro" id="IPR023753">
    <property type="entry name" value="FAD/NAD-binding_dom"/>
</dbReference>
<evidence type="ECO:0000259" key="9">
    <source>
        <dbReference type="Pfam" id="PF07992"/>
    </source>
</evidence>
<proteinExistence type="inferred from homology"/>
<feature type="active site" description="Proton acceptor" evidence="5">
    <location>
        <position position="440"/>
    </location>
</feature>
<feature type="binding site" evidence="6">
    <location>
        <begin position="175"/>
        <end position="182"/>
    </location>
    <ligand>
        <name>NAD(+)</name>
        <dbReference type="ChEBI" id="CHEBI:57540"/>
    </ligand>
</feature>
<feature type="domain" description="FAD/NAD(P)-binding" evidence="9">
    <location>
        <begin position="4"/>
        <end position="315"/>
    </location>
</feature>
<dbReference type="FunFam" id="3.30.390.30:FF:000001">
    <property type="entry name" value="Dihydrolipoyl dehydrogenase"/>
    <property type="match status" value="1"/>
</dbReference>
<evidence type="ECO:0000313" key="10">
    <source>
        <dbReference type="EMBL" id="SHJ45313.1"/>
    </source>
</evidence>
<dbReference type="SUPFAM" id="SSF51905">
    <property type="entry name" value="FAD/NAD(P)-binding domain"/>
    <property type="match status" value="1"/>
</dbReference>
<dbReference type="InterPro" id="IPR016156">
    <property type="entry name" value="FAD/NAD-linked_Rdtase_dimer_sf"/>
</dbReference>
<dbReference type="Gene3D" id="3.50.50.60">
    <property type="entry name" value="FAD/NAD(P)-binding domain"/>
    <property type="match status" value="2"/>
</dbReference>